<dbReference type="OrthoDB" id="148042at2157"/>
<sequence>MVFLGATSVYVVGMGAFDAAESQAYHEQSQQELRQLDSTISSLGKQDDTPKPVRIDNLDGELVTDGQLEVTVSDGYVNDSRSIALETLVATDKGGNEFAYQAGGAWDVSGDRATAVSDPNLRYYYESTEDGEVGRVDIEPVTLEGSVGTGEHTVREIPNPDTDSFESLGGDIEVVSYTTVEVSGSSYHHGWYNFLKDEFNATDANDCEISGSVDENIICHDESEETVTVVANVDGEKPLRELADIEPTVRSGLYIDGETGTLKSSLSMNAYENHNANGAGSPGFLLANYDEFYLHNHADIEGIPVVNGELGSKGNPSISPIGYGVTVNGTEQGESESGRNLYRLDSENEGKGNGVEGTALATELSQPYADIAPIDDEINRLLTSYLAGNPPADGDVSAGMYSGEDGIESTDSSDGNVNVGVDGDLELSNVEINGDNQTNFYVDGRAELSDVSIGPDDRADALWVYATSDSTITIEDDFQGVVYAPGADLEIEDGVTIDGAVIAGDAAGRGGTLEIGDDVQINFDRSLRSATPLSEEDTDLLFEYSDTRPPVDVTFVLDRSGSMGPHNPSGRAYEPEYEIQIGDEWEPIPTDEPFRNTHGWKVLQVRDENGTTRTLESLEFAHPDDWTEIRVHPYYQFGLRPASIGVYAHPGNDPTGQRVEATRNVIDELDPSADRVGVYDFAGSGRTLHPLSGDLEAAKESVAGTAYGGTNMAAGLEAALDDYATRGADDRERVVILLSDGKNSNAANDERMDELVDRSDDLDYTLHTVGLDGLEHDSIPEDKLEGWAAETGGNYYQTADPDELLDLFEEIVDEEIDLEMDTQMQLAVNYETGGTANYAVHVSERTVAIDR</sequence>
<dbReference type="PANTHER" id="PTHR10579">
    <property type="entry name" value="CALCIUM-ACTIVATED CHLORIDE CHANNEL REGULATOR"/>
    <property type="match status" value="1"/>
</dbReference>
<dbReference type="SMART" id="SM00327">
    <property type="entry name" value="VWA"/>
    <property type="match status" value="1"/>
</dbReference>
<dbReference type="Proteomes" id="UP000728647">
    <property type="component" value="Unassembled WGS sequence"/>
</dbReference>
<comment type="caution">
    <text evidence="2">The sequence shown here is derived from an EMBL/GenBank/DDBJ whole genome shotgun (WGS) entry which is preliminary data.</text>
</comment>
<dbReference type="Gene3D" id="3.40.50.410">
    <property type="entry name" value="von Willebrand factor, type A domain"/>
    <property type="match status" value="1"/>
</dbReference>
<proteinExistence type="predicted"/>
<dbReference type="CDD" id="cd00198">
    <property type="entry name" value="vWFA"/>
    <property type="match status" value="1"/>
</dbReference>
<dbReference type="SUPFAM" id="SSF53300">
    <property type="entry name" value="vWA-like"/>
    <property type="match status" value="1"/>
</dbReference>
<dbReference type="InterPro" id="IPR051266">
    <property type="entry name" value="CLCR"/>
</dbReference>
<feature type="domain" description="VWFA" evidence="1">
    <location>
        <begin position="552"/>
        <end position="811"/>
    </location>
</feature>
<organism evidence="2 3">
    <name type="scientific">Haloterrigena gelatinilytica</name>
    <dbReference type="NCBI Taxonomy" id="2741724"/>
    <lineage>
        <taxon>Archaea</taxon>
        <taxon>Methanobacteriati</taxon>
        <taxon>Methanobacteriota</taxon>
        <taxon>Stenosarchaea group</taxon>
        <taxon>Halobacteria</taxon>
        <taxon>Halobacteriales</taxon>
        <taxon>Natrialbaceae</taxon>
        <taxon>Haloterrigena</taxon>
    </lineage>
</organism>
<dbReference type="InterPro" id="IPR002035">
    <property type="entry name" value="VWF_A"/>
</dbReference>
<dbReference type="PROSITE" id="PS50234">
    <property type="entry name" value="VWFA"/>
    <property type="match status" value="1"/>
</dbReference>
<name>A0A8J8GL95_9EURY</name>
<evidence type="ECO:0000313" key="2">
    <source>
        <dbReference type="EMBL" id="NUB89810.1"/>
    </source>
</evidence>
<gene>
    <name evidence="2" type="ORF">HT576_02005</name>
</gene>
<dbReference type="InterPro" id="IPR036465">
    <property type="entry name" value="vWFA_dom_sf"/>
</dbReference>
<dbReference type="PANTHER" id="PTHR10579:SF43">
    <property type="entry name" value="ZINC FINGER (C3HC4-TYPE RING FINGER) FAMILY PROTEIN"/>
    <property type="match status" value="1"/>
</dbReference>
<protein>
    <submittedName>
        <fullName evidence="2">VWA domain-containing protein</fullName>
    </submittedName>
</protein>
<dbReference type="AlphaFoldDB" id="A0A8J8GL95"/>
<reference evidence="2" key="1">
    <citation type="submission" date="2020-06" db="EMBL/GenBank/DDBJ databases">
        <title>Haloterrigena sp. nov., an extremely halophilic archaeon isolated from a saline sediment.</title>
        <authorList>
            <person name="Liu B.-B."/>
        </authorList>
    </citation>
    <scope>NUCLEOTIDE SEQUENCE</scope>
    <source>
        <strain evidence="2">SYSU A121-1</strain>
    </source>
</reference>
<dbReference type="EMBL" id="JABURA010000001">
    <property type="protein sequence ID" value="NUB89810.1"/>
    <property type="molecule type" value="Genomic_DNA"/>
</dbReference>
<dbReference type="InterPro" id="IPR055729">
    <property type="entry name" value="DUF7305"/>
</dbReference>
<dbReference type="Pfam" id="PF00092">
    <property type="entry name" value="VWA"/>
    <property type="match status" value="1"/>
</dbReference>
<dbReference type="Pfam" id="PF23981">
    <property type="entry name" value="DUF7305"/>
    <property type="match status" value="1"/>
</dbReference>
<accession>A0A8J8GL95</accession>
<evidence type="ECO:0000313" key="3">
    <source>
        <dbReference type="Proteomes" id="UP000728647"/>
    </source>
</evidence>
<evidence type="ECO:0000259" key="1">
    <source>
        <dbReference type="PROSITE" id="PS50234"/>
    </source>
</evidence>